<keyword evidence="2" id="KW-0808">Transferase</keyword>
<dbReference type="GO" id="GO:0016740">
    <property type="term" value="F:transferase activity"/>
    <property type="evidence" value="ECO:0007669"/>
    <property type="project" value="UniProtKB-KW"/>
</dbReference>
<dbReference type="EMBL" id="LCRO01000003">
    <property type="protein sequence ID" value="KKW35782.1"/>
    <property type="molecule type" value="Genomic_DNA"/>
</dbReference>
<organism evidence="2 3">
    <name type="scientific">Candidatus Adlerbacteria bacterium GW2011_GWA1_54_10</name>
    <dbReference type="NCBI Taxonomy" id="1618605"/>
    <lineage>
        <taxon>Bacteria</taxon>
        <taxon>Candidatus Adleribacteriota</taxon>
    </lineage>
</organism>
<dbReference type="Pfam" id="PF13439">
    <property type="entry name" value="Glyco_transf_4"/>
    <property type="match status" value="1"/>
</dbReference>
<gene>
    <name evidence="2" type="ORF">UY83_C0003G0067</name>
</gene>
<dbReference type="Proteomes" id="UP000034740">
    <property type="component" value="Unassembled WGS sequence"/>
</dbReference>
<dbReference type="AlphaFoldDB" id="A0A0G2A4H3"/>
<protein>
    <submittedName>
        <fullName evidence="2">Glycosyl transferase group 1</fullName>
    </submittedName>
</protein>
<reference evidence="2 3" key="1">
    <citation type="journal article" date="2015" name="Nature">
        <title>rRNA introns, odd ribosomes, and small enigmatic genomes across a large radiation of phyla.</title>
        <authorList>
            <person name="Brown C.T."/>
            <person name="Hug L.A."/>
            <person name="Thomas B.C."/>
            <person name="Sharon I."/>
            <person name="Castelle C.J."/>
            <person name="Singh A."/>
            <person name="Wilkins M.J."/>
            <person name="Williams K.H."/>
            <person name="Banfield J.F."/>
        </authorList>
    </citation>
    <scope>NUCLEOTIDE SEQUENCE [LARGE SCALE GENOMIC DNA]</scope>
</reference>
<name>A0A0G2A4H3_9BACT</name>
<dbReference type="InterPro" id="IPR028098">
    <property type="entry name" value="Glyco_trans_4-like_N"/>
</dbReference>
<dbReference type="PATRIC" id="fig|1618605.3.peg.264"/>
<accession>A0A0G2A4H3</accession>
<comment type="caution">
    <text evidence="2">The sequence shown here is derived from an EMBL/GenBank/DDBJ whole genome shotgun (WGS) entry which is preliminary data.</text>
</comment>
<evidence type="ECO:0000259" key="1">
    <source>
        <dbReference type="Pfam" id="PF13439"/>
    </source>
</evidence>
<sequence>MSKKKVLYVITKGNWGGAQRYVFDLATGLPKDEFEVAVALGEPALSAGKPGLLADKLKSASVMIYYISSLGRDVSFGKDTTSFFELYRLFKKEKPDIAHLNSSKAGGVGALLAVLGAEKFLNARRDMVLLLAYGAPLAYGYRHL</sequence>
<feature type="domain" description="Glycosyltransferase subfamily 4-like N-terminal" evidence="1">
    <location>
        <begin position="15"/>
        <end position="114"/>
    </location>
</feature>
<evidence type="ECO:0000313" key="3">
    <source>
        <dbReference type="Proteomes" id="UP000034740"/>
    </source>
</evidence>
<dbReference type="SUPFAM" id="SSF53756">
    <property type="entry name" value="UDP-Glycosyltransferase/glycogen phosphorylase"/>
    <property type="match status" value="1"/>
</dbReference>
<evidence type="ECO:0000313" key="2">
    <source>
        <dbReference type="EMBL" id="KKW35782.1"/>
    </source>
</evidence>
<proteinExistence type="predicted"/>
<dbReference type="Gene3D" id="3.40.50.2000">
    <property type="entry name" value="Glycogen Phosphorylase B"/>
    <property type="match status" value="1"/>
</dbReference>